<dbReference type="OMA" id="AARKFML"/>
<dbReference type="GO" id="GO:0016560">
    <property type="term" value="P:protein import into peroxisome matrix, docking"/>
    <property type="evidence" value="ECO:0007669"/>
    <property type="project" value="UniProtKB-UniRule"/>
</dbReference>
<dbReference type="PANTHER" id="PTHR23058:SF0">
    <property type="entry name" value="PEROXISOMAL MEMBRANE PROTEIN PEX14"/>
    <property type="match status" value="1"/>
</dbReference>
<dbReference type="Pfam" id="PF04695">
    <property type="entry name" value="Pex14_N"/>
    <property type="match status" value="1"/>
</dbReference>
<sequence length="247" mass="27819">MSNSEEVKEESVIDSNIPIPPREDLVKTAARFLSSQNVLHSPMESKVAFLKKKGLSDAEIDLAVKQSQVIIQSRSFEHSKNQTTVLQPYMTPWPVQSRWSKYRDVVDTIAIIGALSYAVYWFYKKYLAPFLFGSKKSLDTRISDLDQLITTSVSDIKLDVVKIKEEVMKASEKKIDSLNRQLEELKNELASLKKILLNRKQFPSTTVATPLSIPAWQMASSEEKEVEEEGVGSGTNGSDSSLEMIKE</sequence>
<name>A0A8I6RUN7_CIMLE</name>
<dbReference type="InterPro" id="IPR036388">
    <property type="entry name" value="WH-like_DNA-bd_sf"/>
</dbReference>
<dbReference type="AlphaFoldDB" id="A0A8I6RUN7"/>
<dbReference type="GO" id="GO:0005778">
    <property type="term" value="C:peroxisomal membrane"/>
    <property type="evidence" value="ECO:0007669"/>
    <property type="project" value="UniProtKB-SubCell"/>
</dbReference>
<comment type="function">
    <text evidence="10">Component of the PEX13-PEX14 docking complex, a translocon channel that specifically mediates the import of peroxisomal cargo proteins bound to PEX5 receptor. The PEX13-PEX14 docking complex forms a large import pore which can be opened to a diameter of about 9 nm. Mechanistically, PEX5 receptor along with cargo proteins associates with the PEX14 subunit of the PEX13-PEX14 docking complex in the cytosol, leading to the insertion of the receptor into the organelle membrane with the concomitant translocation of the cargo into the peroxisome matrix.</text>
</comment>
<feature type="coiled-coil region" evidence="11">
    <location>
        <begin position="161"/>
        <end position="199"/>
    </location>
</feature>
<evidence type="ECO:0000256" key="6">
    <source>
        <dbReference type="ARBA" id="ARBA00023140"/>
    </source>
</evidence>
<comment type="similarity">
    <text evidence="1 10">Belongs to the peroxin-14 family.</text>
</comment>
<feature type="domain" description="Peroxisome membrane anchor protein Pex14p N-terminal" evidence="13">
    <location>
        <begin position="22"/>
        <end position="64"/>
    </location>
</feature>
<dbReference type="KEGG" id="clec:106668431"/>
<evidence type="ECO:0000256" key="1">
    <source>
        <dbReference type="ARBA" id="ARBA00005443"/>
    </source>
</evidence>
<evidence type="ECO:0000256" key="4">
    <source>
        <dbReference type="ARBA" id="ARBA00023010"/>
    </source>
</evidence>
<dbReference type="InterPro" id="IPR006785">
    <property type="entry name" value="Pex14_N"/>
</dbReference>
<organism evidence="14 15">
    <name type="scientific">Cimex lectularius</name>
    <name type="common">Bed bug</name>
    <name type="synonym">Acanthia lectularia</name>
    <dbReference type="NCBI Taxonomy" id="79782"/>
    <lineage>
        <taxon>Eukaryota</taxon>
        <taxon>Metazoa</taxon>
        <taxon>Ecdysozoa</taxon>
        <taxon>Arthropoda</taxon>
        <taxon>Hexapoda</taxon>
        <taxon>Insecta</taxon>
        <taxon>Pterygota</taxon>
        <taxon>Neoptera</taxon>
        <taxon>Paraneoptera</taxon>
        <taxon>Hemiptera</taxon>
        <taxon>Heteroptera</taxon>
        <taxon>Panheteroptera</taxon>
        <taxon>Cimicomorpha</taxon>
        <taxon>Cimicidae</taxon>
        <taxon>Cimex</taxon>
    </lineage>
</organism>
<dbReference type="PANTHER" id="PTHR23058">
    <property type="entry name" value="PEROXISOMAL MEMBRANE PROTEIN PEX14"/>
    <property type="match status" value="1"/>
</dbReference>
<dbReference type="Gene3D" id="1.10.10.10">
    <property type="entry name" value="Winged helix-like DNA-binding domain superfamily/Winged helix DNA-binding domain"/>
    <property type="match status" value="1"/>
</dbReference>
<evidence type="ECO:0000256" key="10">
    <source>
        <dbReference type="RuleBase" id="RU367032"/>
    </source>
</evidence>
<keyword evidence="4" id="KW-0811">Translocation</keyword>
<evidence type="ECO:0000313" key="15">
    <source>
        <dbReference type="Proteomes" id="UP000494040"/>
    </source>
</evidence>
<dbReference type="GO" id="GO:1990429">
    <property type="term" value="C:peroxisomal importomer complex"/>
    <property type="evidence" value="ECO:0007669"/>
    <property type="project" value="TreeGrafter"/>
</dbReference>
<proteinExistence type="inferred from homology"/>
<keyword evidence="11" id="KW-0175">Coiled coil</keyword>
<dbReference type="GeneID" id="106668431"/>
<protein>
    <recommendedName>
        <fullName evidence="7 10">Peroxisomal membrane protein PEX14</fullName>
    </recommendedName>
    <alternativeName>
        <fullName evidence="8 10">Peroxin-14</fullName>
    </alternativeName>
</protein>
<evidence type="ECO:0000256" key="5">
    <source>
        <dbReference type="ARBA" id="ARBA00023136"/>
    </source>
</evidence>
<keyword evidence="5 10" id="KW-0472">Membrane</keyword>
<dbReference type="EnsemblMetazoa" id="XM_014397175.1">
    <property type="protein sequence ID" value="XP_014252661.1"/>
    <property type="gene ID" value="LOC106668431"/>
</dbReference>
<evidence type="ECO:0000256" key="9">
    <source>
        <dbReference type="ARBA" id="ARBA00046271"/>
    </source>
</evidence>
<evidence type="ECO:0000256" key="8">
    <source>
        <dbReference type="ARBA" id="ARBA00029691"/>
    </source>
</evidence>
<evidence type="ECO:0000256" key="11">
    <source>
        <dbReference type="SAM" id="Coils"/>
    </source>
</evidence>
<dbReference type="OrthoDB" id="441517at2759"/>
<dbReference type="GO" id="GO:0005102">
    <property type="term" value="F:signaling receptor binding"/>
    <property type="evidence" value="ECO:0007669"/>
    <property type="project" value="TreeGrafter"/>
</dbReference>
<feature type="region of interest" description="Disordered" evidence="12">
    <location>
        <begin position="218"/>
        <end position="247"/>
    </location>
</feature>
<evidence type="ECO:0000256" key="12">
    <source>
        <dbReference type="SAM" id="MobiDB-lite"/>
    </source>
</evidence>
<dbReference type="Proteomes" id="UP000494040">
    <property type="component" value="Unassembled WGS sequence"/>
</dbReference>
<comment type="subcellular location">
    <subcellularLocation>
        <location evidence="9 10">Peroxisome membrane</location>
    </subcellularLocation>
</comment>
<evidence type="ECO:0000256" key="3">
    <source>
        <dbReference type="ARBA" id="ARBA00022927"/>
    </source>
</evidence>
<keyword evidence="3 10" id="KW-0653">Protein transport</keyword>
<evidence type="ECO:0000256" key="2">
    <source>
        <dbReference type="ARBA" id="ARBA00022448"/>
    </source>
</evidence>
<dbReference type="CTD" id="5195"/>
<evidence type="ECO:0000259" key="13">
    <source>
        <dbReference type="Pfam" id="PF04695"/>
    </source>
</evidence>
<dbReference type="RefSeq" id="XP_014252661.1">
    <property type="nucleotide sequence ID" value="XM_014397175.1"/>
</dbReference>
<keyword evidence="2 10" id="KW-0813">Transport</keyword>
<evidence type="ECO:0000313" key="14">
    <source>
        <dbReference type="EnsemblMetazoa" id="XP_014252661.1"/>
    </source>
</evidence>
<keyword evidence="15" id="KW-1185">Reference proteome</keyword>
<reference evidence="14" key="1">
    <citation type="submission" date="2022-01" db="UniProtKB">
        <authorList>
            <consortium name="EnsemblMetazoa"/>
        </authorList>
    </citation>
    <scope>IDENTIFICATION</scope>
</reference>
<accession>A0A8I6RUN7</accession>
<evidence type="ECO:0000256" key="7">
    <source>
        <dbReference type="ARBA" id="ARBA00029502"/>
    </source>
</evidence>
<keyword evidence="6 10" id="KW-0576">Peroxisome</keyword>
<dbReference type="InterPro" id="IPR025655">
    <property type="entry name" value="PEX14"/>
</dbReference>